<proteinExistence type="predicted"/>
<dbReference type="AlphaFoldDB" id="A0A918M5W9"/>
<sequence>MTTAAHTPQQTADRPALTLVTDQPQPLEGTVVKHQGAPLDRPAWVLSGSELARQAGRHAVDNRLYIGWTLRGYGRLARRFIDGWRDDYPQLIHTARAELKAAKGDMNTERSMKSAVERYRAEYTRHRQIYAAKTGGWAAAASTAAGVGVAQGGLWVSVLLGMVTVTVGAMRGRPSAIALEDDPGRIEILAVEGEPFPIADASSRTEAAECVRRALVSEGVNVASVEANRRYDWGWEVTVRLKKGTPADLIAKAPELETPLDLPTDGLLCQPLRKKRSQVVLRLVEGDPFESMPALPDRAPNSLRMRDKALVGKRMDGQATELSFLGVHFIAIASSGGGKSVTLRTIGDVLTACEDVVVVDLDPGGNGLEPLAEAVGVRVVGADEMHLIEAVLEKLLKIAKARATLLGKLGMGDNWVPSREYPAIVALVDEYPQLSQKAKALVVAILRVGRKSRVQIGLAAQEATKDSIGATIADSIALKIVGPSRHQDIVQVFGAGAGANGWRPDRLHPAQGEDPADAGKVYIMGGGSTDPLIHKFIAIGPEEGKRRAAERARAGRPWIDAVSLEAAGVTFDDLDTIRPHDRLPEPIELARAAFTAGDDPERMTTIELYEYVAAAAPETWAPREGEEAEQGRNRFLEALRDAAAEVAPNVDMKTRQWRGGRGYYLSTLIELTGEDA</sequence>
<gene>
    <name evidence="1" type="ORF">GCM10010274_46720</name>
</gene>
<accession>A0A918M5W9</accession>
<protein>
    <recommendedName>
        <fullName evidence="3">FtsK domain-containing protein</fullName>
    </recommendedName>
</protein>
<evidence type="ECO:0008006" key="3">
    <source>
        <dbReference type="Google" id="ProtNLM"/>
    </source>
</evidence>
<keyword evidence="2" id="KW-1185">Reference proteome</keyword>
<dbReference type="RefSeq" id="WP_189552915.1">
    <property type="nucleotide sequence ID" value="NZ_BMTP01000012.1"/>
</dbReference>
<dbReference type="Gene3D" id="3.40.50.300">
    <property type="entry name" value="P-loop containing nucleotide triphosphate hydrolases"/>
    <property type="match status" value="1"/>
</dbReference>
<organism evidence="1 2">
    <name type="scientific">Streptomyces lavendofoliae</name>
    <dbReference type="NCBI Taxonomy" id="67314"/>
    <lineage>
        <taxon>Bacteria</taxon>
        <taxon>Bacillati</taxon>
        <taxon>Actinomycetota</taxon>
        <taxon>Actinomycetes</taxon>
        <taxon>Kitasatosporales</taxon>
        <taxon>Streptomycetaceae</taxon>
        <taxon>Streptomyces</taxon>
    </lineage>
</organism>
<dbReference type="Proteomes" id="UP000636661">
    <property type="component" value="Unassembled WGS sequence"/>
</dbReference>
<reference evidence="1" key="2">
    <citation type="submission" date="2020-09" db="EMBL/GenBank/DDBJ databases">
        <authorList>
            <person name="Sun Q."/>
            <person name="Ohkuma M."/>
        </authorList>
    </citation>
    <scope>NUCLEOTIDE SEQUENCE</scope>
    <source>
        <strain evidence="1">JCM 4391</strain>
    </source>
</reference>
<name>A0A918M5W9_9ACTN</name>
<reference evidence="1" key="1">
    <citation type="journal article" date="2014" name="Int. J. Syst. Evol. Microbiol.">
        <title>Complete genome sequence of Corynebacterium casei LMG S-19264T (=DSM 44701T), isolated from a smear-ripened cheese.</title>
        <authorList>
            <consortium name="US DOE Joint Genome Institute (JGI-PGF)"/>
            <person name="Walter F."/>
            <person name="Albersmeier A."/>
            <person name="Kalinowski J."/>
            <person name="Ruckert C."/>
        </authorList>
    </citation>
    <scope>NUCLEOTIDE SEQUENCE</scope>
    <source>
        <strain evidence="1">JCM 4391</strain>
    </source>
</reference>
<comment type="caution">
    <text evidence="1">The sequence shown here is derived from an EMBL/GenBank/DDBJ whole genome shotgun (WGS) entry which is preliminary data.</text>
</comment>
<dbReference type="EMBL" id="BMTP01000012">
    <property type="protein sequence ID" value="GGU52450.1"/>
    <property type="molecule type" value="Genomic_DNA"/>
</dbReference>
<evidence type="ECO:0000313" key="2">
    <source>
        <dbReference type="Proteomes" id="UP000636661"/>
    </source>
</evidence>
<dbReference type="SUPFAM" id="SSF52540">
    <property type="entry name" value="P-loop containing nucleoside triphosphate hydrolases"/>
    <property type="match status" value="1"/>
</dbReference>
<dbReference type="InterPro" id="IPR027417">
    <property type="entry name" value="P-loop_NTPase"/>
</dbReference>
<evidence type="ECO:0000313" key="1">
    <source>
        <dbReference type="EMBL" id="GGU52450.1"/>
    </source>
</evidence>